<reference evidence="2 3" key="1">
    <citation type="submission" date="2016-10" db="EMBL/GenBank/DDBJ databases">
        <authorList>
            <person name="de Groot N.N."/>
        </authorList>
    </citation>
    <scope>NUCLEOTIDE SEQUENCE [LARGE SCALE GENOMIC DNA]</scope>
    <source>
        <strain evidence="2 3">KH2T6</strain>
    </source>
</reference>
<evidence type="ECO:0000313" key="2">
    <source>
        <dbReference type="EMBL" id="SEK22683.1"/>
    </source>
</evidence>
<dbReference type="RefSeq" id="WP_074828251.1">
    <property type="nucleotide sequence ID" value="NZ_FOAT01000001.1"/>
</dbReference>
<dbReference type="EMBL" id="FOAT01000001">
    <property type="protein sequence ID" value="SEK22683.1"/>
    <property type="molecule type" value="Genomic_DNA"/>
</dbReference>
<proteinExistence type="predicted"/>
<evidence type="ECO:0000313" key="3">
    <source>
        <dbReference type="Proteomes" id="UP000186015"/>
    </source>
</evidence>
<feature type="transmembrane region" description="Helical" evidence="1">
    <location>
        <begin position="21"/>
        <end position="42"/>
    </location>
</feature>
<dbReference type="NCBIfam" id="TIGR04086">
    <property type="entry name" value="TIGR04086_membr"/>
    <property type="match status" value="1"/>
</dbReference>
<sequence>MRKHRSNSRGLGIAAEQMLALIVAAGVILLLICAMAFLLTKIDAGKSVLSTMSTGALVIGAYFGGYTGGKKRKRNGLAAGALTGILTFITILIAGCIFAGYSVRITSFGKLLLTVAAASIGGAVGVNTKRVH</sequence>
<keyword evidence="1" id="KW-0472">Membrane</keyword>
<keyword evidence="1" id="KW-0812">Transmembrane</keyword>
<keyword evidence="1" id="KW-1133">Transmembrane helix</keyword>
<feature type="transmembrane region" description="Helical" evidence="1">
    <location>
        <begin position="107"/>
        <end position="126"/>
    </location>
</feature>
<evidence type="ECO:0000256" key="1">
    <source>
        <dbReference type="SAM" id="Phobius"/>
    </source>
</evidence>
<gene>
    <name evidence="2" type="ORF">SAMN05216469_101172</name>
</gene>
<organism evidence="2 3">
    <name type="scientific">Ruminococcus albus</name>
    <dbReference type="NCBI Taxonomy" id="1264"/>
    <lineage>
        <taxon>Bacteria</taxon>
        <taxon>Bacillati</taxon>
        <taxon>Bacillota</taxon>
        <taxon>Clostridia</taxon>
        <taxon>Eubacteriales</taxon>
        <taxon>Oscillospiraceae</taxon>
        <taxon>Ruminococcus</taxon>
    </lineage>
</organism>
<dbReference type="Pfam" id="PF12670">
    <property type="entry name" value="DUF3792"/>
    <property type="match status" value="1"/>
</dbReference>
<dbReference type="Proteomes" id="UP000186015">
    <property type="component" value="Unassembled WGS sequence"/>
</dbReference>
<name>A0A1H7F973_RUMAL</name>
<dbReference type="InterPro" id="IPR023804">
    <property type="entry name" value="DUF3792_TM"/>
</dbReference>
<feature type="transmembrane region" description="Helical" evidence="1">
    <location>
        <begin position="77"/>
        <end position="101"/>
    </location>
</feature>
<dbReference type="OrthoDB" id="1822854at2"/>
<feature type="transmembrane region" description="Helical" evidence="1">
    <location>
        <begin position="48"/>
        <end position="65"/>
    </location>
</feature>
<dbReference type="AlphaFoldDB" id="A0A1H7F973"/>
<protein>
    <submittedName>
        <fullName evidence="2">Putative membrane protein, TIGR04086 family</fullName>
    </submittedName>
</protein>
<accession>A0A1H7F973</accession>